<evidence type="ECO:0000256" key="2">
    <source>
        <dbReference type="ARBA" id="ARBA00022598"/>
    </source>
</evidence>
<feature type="short sequence motif" description="'KMSKS' region" evidence="9">
    <location>
        <begin position="281"/>
        <end position="285"/>
    </location>
</feature>
<comment type="catalytic activity">
    <reaction evidence="9">
        <text>tRNA(Cys) + L-cysteine + ATP = L-cysteinyl-tRNA(Cys) + AMP + diphosphate</text>
        <dbReference type="Rhea" id="RHEA:17773"/>
        <dbReference type="Rhea" id="RHEA-COMP:9661"/>
        <dbReference type="Rhea" id="RHEA-COMP:9679"/>
        <dbReference type="ChEBI" id="CHEBI:30616"/>
        <dbReference type="ChEBI" id="CHEBI:33019"/>
        <dbReference type="ChEBI" id="CHEBI:35235"/>
        <dbReference type="ChEBI" id="CHEBI:78442"/>
        <dbReference type="ChEBI" id="CHEBI:78517"/>
        <dbReference type="ChEBI" id="CHEBI:456215"/>
        <dbReference type="EC" id="6.1.1.16"/>
    </reaction>
</comment>
<feature type="binding site" evidence="9">
    <location>
        <position position="29"/>
    </location>
    <ligand>
        <name>Zn(2+)</name>
        <dbReference type="ChEBI" id="CHEBI:29105"/>
    </ligand>
</feature>
<dbReference type="AlphaFoldDB" id="A0A1G2BHI6"/>
<dbReference type="InterPro" id="IPR009080">
    <property type="entry name" value="tRNAsynth_Ia_anticodon-bd"/>
</dbReference>
<feature type="binding site" evidence="9">
    <location>
        <position position="249"/>
    </location>
    <ligand>
        <name>Zn(2+)</name>
        <dbReference type="ChEBI" id="CHEBI:29105"/>
    </ligand>
</feature>
<dbReference type="Pfam" id="PF01406">
    <property type="entry name" value="tRNA-synt_1e"/>
    <property type="match status" value="1"/>
</dbReference>
<dbReference type="GO" id="GO:0005829">
    <property type="term" value="C:cytosol"/>
    <property type="evidence" value="ECO:0007669"/>
    <property type="project" value="TreeGrafter"/>
</dbReference>
<dbReference type="EMBL" id="MHKI01000004">
    <property type="protein sequence ID" value="OGY88136.1"/>
    <property type="molecule type" value="Genomic_DNA"/>
</dbReference>
<dbReference type="CDD" id="cd00672">
    <property type="entry name" value="CysRS_core"/>
    <property type="match status" value="1"/>
</dbReference>
<dbReference type="Pfam" id="PF23493">
    <property type="entry name" value="CysS_C"/>
    <property type="match status" value="1"/>
</dbReference>
<evidence type="ECO:0000313" key="13">
    <source>
        <dbReference type="EMBL" id="OGY88136.1"/>
    </source>
</evidence>
<feature type="short sequence motif" description="'HIGH' region" evidence="9">
    <location>
        <begin position="31"/>
        <end position="41"/>
    </location>
</feature>
<evidence type="ECO:0000256" key="6">
    <source>
        <dbReference type="ARBA" id="ARBA00022840"/>
    </source>
</evidence>
<dbReference type="InterPro" id="IPR024909">
    <property type="entry name" value="Cys-tRNA/MSH_ligase"/>
</dbReference>
<evidence type="ECO:0000256" key="1">
    <source>
        <dbReference type="ARBA" id="ARBA00011245"/>
    </source>
</evidence>
<dbReference type="InterPro" id="IPR015803">
    <property type="entry name" value="Cys-tRNA-ligase"/>
</dbReference>
<evidence type="ECO:0000256" key="7">
    <source>
        <dbReference type="ARBA" id="ARBA00022917"/>
    </source>
</evidence>
<keyword evidence="8 9" id="KW-0030">Aminoacyl-tRNA synthetase</keyword>
<dbReference type="Gene3D" id="1.20.120.1910">
    <property type="entry name" value="Cysteine-tRNA ligase, C-terminal anti-codon recognition domain"/>
    <property type="match status" value="1"/>
</dbReference>
<dbReference type="PANTHER" id="PTHR10890:SF3">
    <property type="entry name" value="CYSTEINE--TRNA LIGASE, CYTOPLASMIC"/>
    <property type="match status" value="1"/>
</dbReference>
<dbReference type="EC" id="6.1.1.16" evidence="9"/>
<dbReference type="GO" id="GO:0006423">
    <property type="term" value="P:cysteinyl-tRNA aminoacylation"/>
    <property type="evidence" value="ECO:0007669"/>
    <property type="project" value="UniProtKB-UniRule"/>
</dbReference>
<keyword evidence="10" id="KW-0175">Coiled coil</keyword>
<feature type="binding site" evidence="9">
    <location>
        <position position="253"/>
    </location>
    <ligand>
        <name>Zn(2+)</name>
        <dbReference type="ChEBI" id="CHEBI:29105"/>
    </ligand>
</feature>
<keyword evidence="9" id="KW-0963">Cytoplasm</keyword>
<reference evidence="13 14" key="1">
    <citation type="journal article" date="2016" name="Nat. Commun.">
        <title>Thousands of microbial genomes shed light on interconnected biogeochemical processes in an aquifer system.</title>
        <authorList>
            <person name="Anantharaman K."/>
            <person name="Brown C.T."/>
            <person name="Hug L.A."/>
            <person name="Sharon I."/>
            <person name="Castelle C.J."/>
            <person name="Probst A.J."/>
            <person name="Thomas B.C."/>
            <person name="Singh A."/>
            <person name="Wilkins M.J."/>
            <person name="Karaoz U."/>
            <person name="Brodie E.L."/>
            <person name="Williams K.H."/>
            <person name="Hubbard S.S."/>
            <person name="Banfield J.F."/>
        </authorList>
    </citation>
    <scope>NUCLEOTIDE SEQUENCE [LARGE SCALE GENOMIC DNA]</scope>
</reference>
<comment type="similarity">
    <text evidence="9">Belongs to the class-I aminoacyl-tRNA synthetase family.</text>
</comment>
<dbReference type="Gene3D" id="3.40.50.620">
    <property type="entry name" value="HUPs"/>
    <property type="match status" value="1"/>
</dbReference>
<evidence type="ECO:0000313" key="14">
    <source>
        <dbReference type="Proteomes" id="UP000176420"/>
    </source>
</evidence>
<dbReference type="InterPro" id="IPR014729">
    <property type="entry name" value="Rossmann-like_a/b/a_fold"/>
</dbReference>
<evidence type="ECO:0000259" key="11">
    <source>
        <dbReference type="Pfam" id="PF01406"/>
    </source>
</evidence>
<evidence type="ECO:0000256" key="10">
    <source>
        <dbReference type="SAM" id="Coils"/>
    </source>
</evidence>
<proteinExistence type="inferred from homology"/>
<feature type="coiled-coil region" evidence="10">
    <location>
        <begin position="405"/>
        <end position="432"/>
    </location>
</feature>
<dbReference type="HAMAP" id="MF_00041">
    <property type="entry name" value="Cys_tRNA_synth"/>
    <property type="match status" value="1"/>
</dbReference>
<accession>A0A1G2BHI6</accession>
<name>A0A1G2BHI6_9BACT</name>
<dbReference type="GO" id="GO:0005524">
    <property type="term" value="F:ATP binding"/>
    <property type="evidence" value="ECO:0007669"/>
    <property type="project" value="UniProtKB-UniRule"/>
</dbReference>
<keyword evidence="3 9" id="KW-0479">Metal-binding</keyword>
<dbReference type="GO" id="GO:0004817">
    <property type="term" value="F:cysteine-tRNA ligase activity"/>
    <property type="evidence" value="ECO:0007669"/>
    <property type="project" value="UniProtKB-UniRule"/>
</dbReference>
<sequence>MKLRLYNSLTHQKDIFTPRQKNKVSLYTCGPTVYNYAHLGNLRTYIFEDVLRRVLIVNGYEVDQVMNITDVGHLTDDGDSGEDKMEKGARREGKTAQEIASFYTQAFLDDALALNIVLPKKMPHAADKKYIEAQINLIKTLEQKGYTYQTSDGVYFDSTKFKDYGKMAQLDIANLQEGARVSKNKEKHHPTDFALWKFSPQDKKRQMEWQSPWGIGFPGWHIECSAMAIKELGKTIDIHCGGIDHLPVHHTNEIAQSEAATGKQFSRFFLHAEHLLINEGRMGKSEGNFLTLQSLKDKKFDPLTYRYFVLGAHYRSKLNFSWEALKNSQQAYDKLISNLAGWETPTMENQDYDERFLAAVNDDLNMPKALAIFWDIVKTNLTSAQKMAQVFAMDKIFGLSLQEKSQQLKTKIGQAQEEIRALLQERETARQMKNFQRADEIRFQIEKRGLLVEDTKEGSLLKIKD</sequence>
<comment type="subunit">
    <text evidence="1 9">Monomer.</text>
</comment>
<evidence type="ECO:0000256" key="4">
    <source>
        <dbReference type="ARBA" id="ARBA00022741"/>
    </source>
</evidence>
<feature type="domain" description="tRNA synthetases class I catalytic" evidence="11">
    <location>
        <begin position="16"/>
        <end position="329"/>
    </location>
</feature>
<feature type="binding site" evidence="9">
    <location>
        <position position="284"/>
    </location>
    <ligand>
        <name>ATP</name>
        <dbReference type="ChEBI" id="CHEBI:30616"/>
    </ligand>
</feature>
<organism evidence="13 14">
    <name type="scientific">Candidatus Kerfeldbacteria bacterium RIFOXYB2_FULL_38_14</name>
    <dbReference type="NCBI Taxonomy" id="1798547"/>
    <lineage>
        <taxon>Bacteria</taxon>
        <taxon>Candidatus Kerfeldiibacteriota</taxon>
    </lineage>
</organism>
<feature type="binding site" evidence="9">
    <location>
        <position position="224"/>
    </location>
    <ligand>
        <name>Zn(2+)</name>
        <dbReference type="ChEBI" id="CHEBI:29105"/>
    </ligand>
</feature>
<comment type="caution">
    <text evidence="13">The sequence shown here is derived from an EMBL/GenBank/DDBJ whole genome shotgun (WGS) entry which is preliminary data.</text>
</comment>
<keyword evidence="2 9" id="KW-0436">Ligase</keyword>
<evidence type="ECO:0000256" key="5">
    <source>
        <dbReference type="ARBA" id="ARBA00022833"/>
    </source>
</evidence>
<dbReference type="PANTHER" id="PTHR10890">
    <property type="entry name" value="CYSTEINYL-TRNA SYNTHETASE"/>
    <property type="match status" value="1"/>
</dbReference>
<keyword evidence="7 9" id="KW-0648">Protein biosynthesis</keyword>
<comment type="subcellular location">
    <subcellularLocation>
        <location evidence="9">Cytoplasm</location>
    </subcellularLocation>
</comment>
<dbReference type="Proteomes" id="UP000176420">
    <property type="component" value="Unassembled WGS sequence"/>
</dbReference>
<dbReference type="SUPFAM" id="SSF52374">
    <property type="entry name" value="Nucleotidylyl transferase"/>
    <property type="match status" value="1"/>
</dbReference>
<gene>
    <name evidence="9" type="primary">cysS</name>
    <name evidence="13" type="ORF">A2319_01765</name>
</gene>
<dbReference type="GO" id="GO:0008270">
    <property type="term" value="F:zinc ion binding"/>
    <property type="evidence" value="ECO:0007669"/>
    <property type="project" value="UniProtKB-UniRule"/>
</dbReference>
<protein>
    <recommendedName>
        <fullName evidence="9">Cysteine--tRNA ligase</fullName>
        <ecNumber evidence="9">6.1.1.16</ecNumber>
    </recommendedName>
    <alternativeName>
        <fullName evidence="9">Cysteinyl-tRNA synthetase</fullName>
        <shortName evidence="9">CysRS</shortName>
    </alternativeName>
</protein>
<keyword evidence="6 9" id="KW-0067">ATP-binding</keyword>
<feature type="domain" description="Cysteinyl-tRNA ligase anticodon binding" evidence="12">
    <location>
        <begin position="417"/>
        <end position="457"/>
    </location>
</feature>
<evidence type="ECO:0000256" key="3">
    <source>
        <dbReference type="ARBA" id="ARBA00022723"/>
    </source>
</evidence>
<comment type="cofactor">
    <cofactor evidence="9">
        <name>Zn(2+)</name>
        <dbReference type="ChEBI" id="CHEBI:29105"/>
    </cofactor>
    <text evidence="9">Binds 1 zinc ion per subunit.</text>
</comment>
<evidence type="ECO:0000256" key="9">
    <source>
        <dbReference type="HAMAP-Rule" id="MF_00041"/>
    </source>
</evidence>
<evidence type="ECO:0000259" key="12">
    <source>
        <dbReference type="Pfam" id="PF23493"/>
    </source>
</evidence>
<dbReference type="PRINTS" id="PR00983">
    <property type="entry name" value="TRNASYNTHCYS"/>
</dbReference>
<dbReference type="NCBIfam" id="TIGR00435">
    <property type="entry name" value="cysS"/>
    <property type="match status" value="1"/>
</dbReference>
<dbReference type="InterPro" id="IPR032678">
    <property type="entry name" value="tRNA-synt_1_cat_dom"/>
</dbReference>
<keyword evidence="4 9" id="KW-0547">Nucleotide-binding</keyword>
<evidence type="ECO:0000256" key="8">
    <source>
        <dbReference type="ARBA" id="ARBA00023146"/>
    </source>
</evidence>
<keyword evidence="5 9" id="KW-0862">Zinc</keyword>
<dbReference type="InterPro" id="IPR056411">
    <property type="entry name" value="CysS_C"/>
</dbReference>
<dbReference type="SUPFAM" id="SSF47323">
    <property type="entry name" value="Anticodon-binding domain of a subclass of class I aminoacyl-tRNA synthetases"/>
    <property type="match status" value="1"/>
</dbReference>